<reference evidence="2" key="2">
    <citation type="submission" date="2013-11" db="EMBL/GenBank/DDBJ databases">
        <title>The Genome Sequence of Phytophthora parasitica IAC_01/95.</title>
        <authorList>
            <consortium name="The Broad Institute Genomics Platform"/>
            <person name="Russ C."/>
            <person name="Tyler B."/>
            <person name="Panabieres F."/>
            <person name="Shan W."/>
            <person name="Tripathy S."/>
            <person name="Grunwald N."/>
            <person name="Machado M."/>
            <person name="Johnson C.S."/>
            <person name="Arredondo F."/>
            <person name="Hong C."/>
            <person name="Coffey M."/>
            <person name="Young S.K."/>
            <person name="Zeng Q."/>
            <person name="Gargeya S."/>
            <person name="Fitzgerald M."/>
            <person name="Abouelleil A."/>
            <person name="Alvarado L."/>
            <person name="Chapman S.B."/>
            <person name="Gainer-Dewar J."/>
            <person name="Goldberg J."/>
            <person name="Griggs A."/>
            <person name="Gujja S."/>
            <person name="Hansen M."/>
            <person name="Howarth C."/>
            <person name="Imamovic A."/>
            <person name="Ireland A."/>
            <person name="Larimer J."/>
            <person name="McCowan C."/>
            <person name="Murphy C."/>
            <person name="Pearson M."/>
            <person name="Poon T.W."/>
            <person name="Priest M."/>
            <person name="Roberts A."/>
            <person name="Saif S."/>
            <person name="Shea T."/>
            <person name="Sykes S."/>
            <person name="Wortman J."/>
            <person name="Nusbaum C."/>
            <person name="Birren B."/>
        </authorList>
    </citation>
    <scope>NUCLEOTIDE SEQUENCE [LARGE SCALE GENOMIC DNA]</scope>
    <source>
        <strain evidence="2">IAC_01/95</strain>
    </source>
</reference>
<gene>
    <name evidence="2" type="ORF">L914_14754</name>
    <name evidence="1" type="ORF">L916_14805</name>
</gene>
<dbReference type="EMBL" id="KI694739">
    <property type="protein sequence ID" value="ETM39053.1"/>
    <property type="molecule type" value="Genomic_DNA"/>
</dbReference>
<dbReference type="AlphaFoldDB" id="W2IF36"/>
<dbReference type="Proteomes" id="UP000053864">
    <property type="component" value="Unassembled WGS sequence"/>
</dbReference>
<proteinExistence type="predicted"/>
<accession>W2IF36</accession>
<dbReference type="EMBL" id="KI674789">
    <property type="protein sequence ID" value="ETL32640.1"/>
    <property type="molecule type" value="Genomic_DNA"/>
</dbReference>
<organism evidence="1">
    <name type="scientific">Phytophthora nicotianae</name>
    <name type="common">Potato buckeye rot agent</name>
    <name type="synonym">Phytophthora parasitica</name>
    <dbReference type="NCBI Taxonomy" id="4792"/>
    <lineage>
        <taxon>Eukaryota</taxon>
        <taxon>Sar</taxon>
        <taxon>Stramenopiles</taxon>
        <taxon>Oomycota</taxon>
        <taxon>Peronosporomycetes</taxon>
        <taxon>Peronosporales</taxon>
        <taxon>Peronosporaceae</taxon>
        <taxon>Phytophthora</taxon>
    </lineage>
</organism>
<reference evidence="1" key="1">
    <citation type="submission" date="2013-11" db="EMBL/GenBank/DDBJ databases">
        <title>The Genome Sequence of Phytophthora parasitica CJ05E6.</title>
        <authorList>
            <consortium name="The Broad Institute Genomics Platform"/>
            <person name="Russ C."/>
            <person name="Tyler B."/>
            <person name="Panabieres F."/>
            <person name="Shan W."/>
            <person name="Tripathy S."/>
            <person name="Grunwald N."/>
            <person name="Machado M."/>
            <person name="Johnson C.S."/>
            <person name="Arredondo F."/>
            <person name="Hong C."/>
            <person name="Coffey M."/>
            <person name="Young S.K."/>
            <person name="Zeng Q."/>
            <person name="Gargeya S."/>
            <person name="Fitzgerald M."/>
            <person name="Abouelleil A."/>
            <person name="Alvarado L."/>
            <person name="Chapman S.B."/>
            <person name="Gainer-Dewar J."/>
            <person name="Goldberg J."/>
            <person name="Griggs A."/>
            <person name="Gujja S."/>
            <person name="Hansen M."/>
            <person name="Howarth C."/>
            <person name="Imamovic A."/>
            <person name="Ireland A."/>
            <person name="Larimer J."/>
            <person name="McCowan C."/>
            <person name="Murphy C."/>
            <person name="Pearson M."/>
            <person name="Poon T.W."/>
            <person name="Priest M."/>
            <person name="Roberts A."/>
            <person name="Saif S."/>
            <person name="Shea T."/>
            <person name="Sykes S."/>
            <person name="Wortman J."/>
            <person name="Nusbaum C."/>
            <person name="Birren B."/>
        </authorList>
    </citation>
    <scope>NUCLEOTIDE SEQUENCE [LARGE SCALE GENOMIC DNA]</scope>
    <source>
        <strain evidence="1">CJ05E6</strain>
    </source>
</reference>
<sequence length="38" mass="4176">MANLQDDRPAAPRPVILLDRASVKPVRAVTGKESARLY</sequence>
<dbReference type="Proteomes" id="UP000054532">
    <property type="component" value="Unassembled WGS sequence"/>
</dbReference>
<evidence type="ECO:0000313" key="2">
    <source>
        <dbReference type="EMBL" id="ETM39053.1"/>
    </source>
</evidence>
<evidence type="ECO:0000313" key="1">
    <source>
        <dbReference type="EMBL" id="ETL32640.1"/>
    </source>
</evidence>
<protein>
    <submittedName>
        <fullName evidence="1">Uncharacterized protein</fullName>
    </submittedName>
</protein>
<name>W2IF36_PHYNI</name>